<feature type="domain" description="PA" evidence="3">
    <location>
        <begin position="149"/>
        <end position="236"/>
    </location>
</feature>
<dbReference type="PANTHER" id="PTHR12147">
    <property type="entry name" value="METALLOPEPTIDASE M28 FAMILY MEMBER"/>
    <property type="match status" value="1"/>
</dbReference>
<evidence type="ECO:0000256" key="1">
    <source>
        <dbReference type="SAM" id="MobiDB-lite"/>
    </source>
</evidence>
<keyword evidence="2" id="KW-1133">Transmembrane helix</keyword>
<dbReference type="GO" id="GO:0008235">
    <property type="term" value="F:metalloexopeptidase activity"/>
    <property type="evidence" value="ECO:0007669"/>
    <property type="project" value="InterPro"/>
</dbReference>
<dbReference type="AlphaFoldDB" id="A0AAJ2LY07"/>
<dbReference type="EMBL" id="JAHWXH010000001">
    <property type="protein sequence ID" value="MDS0244933.1"/>
    <property type="molecule type" value="Genomic_DNA"/>
</dbReference>
<evidence type="ECO:0000313" key="6">
    <source>
        <dbReference type="Proteomes" id="UP001183582"/>
    </source>
</evidence>
<dbReference type="Gene3D" id="3.40.630.10">
    <property type="entry name" value="Zn peptidases"/>
    <property type="match status" value="1"/>
</dbReference>
<comment type="caution">
    <text evidence="5">The sequence shown here is derived from an EMBL/GenBank/DDBJ whole genome shotgun (WGS) entry which is preliminary data.</text>
</comment>
<dbReference type="InterPro" id="IPR045175">
    <property type="entry name" value="M28_fam"/>
</dbReference>
<dbReference type="RefSeq" id="WP_310890809.1">
    <property type="nucleotide sequence ID" value="NZ_BAAAGR010000001.1"/>
</dbReference>
<accession>A0AAJ2LY07</accession>
<evidence type="ECO:0000313" key="5">
    <source>
        <dbReference type="EMBL" id="MDS0244933.1"/>
    </source>
</evidence>
<dbReference type="PANTHER" id="PTHR12147:SF26">
    <property type="entry name" value="PEPTIDASE M28 DOMAIN-CONTAINING PROTEIN"/>
    <property type="match status" value="1"/>
</dbReference>
<evidence type="ECO:0000256" key="2">
    <source>
        <dbReference type="SAM" id="Phobius"/>
    </source>
</evidence>
<evidence type="ECO:0000259" key="4">
    <source>
        <dbReference type="Pfam" id="PF04389"/>
    </source>
</evidence>
<feature type="transmembrane region" description="Helical" evidence="2">
    <location>
        <begin position="557"/>
        <end position="579"/>
    </location>
</feature>
<sequence length="589" mass="60166">MHKTHTTNTPSSLSSRRARTLAVVTAVGLLGGGALAQPAWAAVPEGPTEHTTLGLTGAQVMTHLAELAEISESYADEGYRTWNGPGYEASAAYVEQALEATGAFTVERQVFTVDDVIEGPVTVTVGGVALVGGHMINAEGTAEPLVGVPLAAPAEEEGGRLGCDPASFTDIPAGSVVVVQRGVCAFGDKVANATAVDAAAVLIANNAPGLVENGTVGDRNTSSAPAASLTPEDGAVLFDLIAAAQGAEQPAPTADVVIEKEFVAVPTFNVIAESIAGDPEDVVVIGAHLDGVDAGPGVNDNASGSAALLALADQVAAYEFPNDRKIRLAFWGAEEIGLLGSTHYVTDLAENDPAALERISAYLNYDMIGSDNYTVGVYDADQSTFEAPVTVPEGSIALEAIFTDFFDGVEQPWVDSEFSGRSDYQAFIEAGIPAGGLFSGADTVKTEEEAAIFGGTAGEPLDSNYHRPTDTLENVNRESVDAFAPAIGWAAHVLAWELVDAQPPVSPEPTDPAVPSPEPEPTGPGAEPTTEPVETMTPAPAAGAGRGDLATTGGSSVAPFALAAGVLLMGGVVVSALAASRHRRSRTGS</sequence>
<dbReference type="InterPro" id="IPR046450">
    <property type="entry name" value="PA_dom_sf"/>
</dbReference>
<dbReference type="InterPro" id="IPR003137">
    <property type="entry name" value="PA_domain"/>
</dbReference>
<keyword evidence="2" id="KW-0812">Transmembrane</keyword>
<dbReference type="Pfam" id="PF02225">
    <property type="entry name" value="PA"/>
    <property type="match status" value="1"/>
</dbReference>
<keyword evidence="2" id="KW-0472">Membrane</keyword>
<dbReference type="SUPFAM" id="SSF52025">
    <property type="entry name" value="PA domain"/>
    <property type="match status" value="1"/>
</dbReference>
<feature type="compositionally biased region" description="Pro residues" evidence="1">
    <location>
        <begin position="504"/>
        <end position="522"/>
    </location>
</feature>
<dbReference type="Proteomes" id="UP001183582">
    <property type="component" value="Unassembled WGS sequence"/>
</dbReference>
<organism evidence="5 6">
    <name type="scientific">Microbacterium aurantiacum</name>
    <dbReference type="NCBI Taxonomy" id="162393"/>
    <lineage>
        <taxon>Bacteria</taxon>
        <taxon>Bacillati</taxon>
        <taxon>Actinomycetota</taxon>
        <taxon>Actinomycetes</taxon>
        <taxon>Micrococcales</taxon>
        <taxon>Microbacteriaceae</taxon>
        <taxon>Microbacterium</taxon>
    </lineage>
</organism>
<dbReference type="GO" id="GO:0006508">
    <property type="term" value="P:proteolysis"/>
    <property type="evidence" value="ECO:0007669"/>
    <property type="project" value="InterPro"/>
</dbReference>
<feature type="domain" description="Peptidase M28" evidence="4">
    <location>
        <begin position="269"/>
        <end position="485"/>
    </location>
</feature>
<feature type="compositionally biased region" description="Low complexity" evidence="1">
    <location>
        <begin position="523"/>
        <end position="542"/>
    </location>
</feature>
<proteinExistence type="predicted"/>
<dbReference type="GeneID" id="301457528"/>
<protein>
    <submittedName>
        <fullName evidence="5">M20/M25/M40 family metallo-hydrolase</fullName>
    </submittedName>
</protein>
<dbReference type="Gene3D" id="3.50.30.30">
    <property type="match status" value="1"/>
</dbReference>
<dbReference type="InterPro" id="IPR007484">
    <property type="entry name" value="Peptidase_M28"/>
</dbReference>
<gene>
    <name evidence="5" type="ORF">KZC50_04825</name>
</gene>
<dbReference type="SUPFAM" id="SSF53187">
    <property type="entry name" value="Zn-dependent exopeptidases"/>
    <property type="match status" value="1"/>
</dbReference>
<evidence type="ECO:0000259" key="3">
    <source>
        <dbReference type="Pfam" id="PF02225"/>
    </source>
</evidence>
<dbReference type="Pfam" id="PF04389">
    <property type="entry name" value="Peptidase_M28"/>
    <property type="match status" value="1"/>
</dbReference>
<feature type="region of interest" description="Disordered" evidence="1">
    <location>
        <begin position="502"/>
        <end position="550"/>
    </location>
</feature>
<name>A0AAJ2LY07_9MICO</name>
<reference evidence="5 6" key="1">
    <citation type="submission" date="2021-06" db="EMBL/GenBank/DDBJ databases">
        <title>Genome-based taxonomic framework of Microbacterium strains isolated from marine environment, the description of four new species and reclassification of four preexisting species.</title>
        <authorList>
            <person name="Lee S.D."/>
            <person name="Kim S.-M."/>
            <person name="Byeon Y.-S."/>
            <person name="Yang H.L."/>
            <person name="Kim I.S."/>
        </authorList>
    </citation>
    <scope>NUCLEOTIDE SEQUENCE [LARGE SCALE GENOMIC DNA]</scope>
    <source>
        <strain evidence="5 6">KACC 20514</strain>
    </source>
</reference>